<dbReference type="PROSITE" id="PS50931">
    <property type="entry name" value="HTH_LYSR"/>
    <property type="match status" value="1"/>
</dbReference>
<evidence type="ECO:0000313" key="6">
    <source>
        <dbReference type="EMBL" id="UTV30561.1"/>
    </source>
</evidence>
<dbReference type="Pfam" id="PF03466">
    <property type="entry name" value="LysR_substrate"/>
    <property type="match status" value="1"/>
</dbReference>
<dbReference type="PANTHER" id="PTHR30537:SF81">
    <property type="entry name" value="TRANSCRIPTIONAL REGULATOR-RELATED"/>
    <property type="match status" value="1"/>
</dbReference>
<dbReference type="Gene3D" id="3.40.190.290">
    <property type="match status" value="1"/>
</dbReference>
<reference evidence="6" key="1">
    <citation type="submission" date="2022-07" db="EMBL/GenBank/DDBJ databases">
        <title>Genome sequencing of Photobacterium atrarenae GJH2-4.</title>
        <authorList>
            <person name="Park S.-J."/>
        </authorList>
    </citation>
    <scope>NUCLEOTIDE SEQUENCE</scope>
    <source>
        <strain evidence="6">GJH2-4</strain>
    </source>
</reference>
<dbReference type="SUPFAM" id="SSF46785">
    <property type="entry name" value="Winged helix' DNA-binding domain"/>
    <property type="match status" value="1"/>
</dbReference>
<keyword evidence="4" id="KW-0804">Transcription</keyword>
<evidence type="ECO:0000256" key="2">
    <source>
        <dbReference type="ARBA" id="ARBA00023015"/>
    </source>
</evidence>
<evidence type="ECO:0000256" key="1">
    <source>
        <dbReference type="ARBA" id="ARBA00009437"/>
    </source>
</evidence>
<protein>
    <submittedName>
        <fullName evidence="6">LysR family transcriptional regulator</fullName>
    </submittedName>
</protein>
<dbReference type="InterPro" id="IPR036390">
    <property type="entry name" value="WH_DNA-bd_sf"/>
</dbReference>
<name>A0ABY5GN18_9GAMM</name>
<keyword evidence="7" id="KW-1185">Reference proteome</keyword>
<dbReference type="RefSeq" id="WP_255391921.1">
    <property type="nucleotide sequence ID" value="NZ_CP101509.1"/>
</dbReference>
<proteinExistence type="inferred from homology"/>
<keyword evidence="2" id="KW-0805">Transcription regulation</keyword>
<dbReference type="EMBL" id="CP101509">
    <property type="protein sequence ID" value="UTV30561.1"/>
    <property type="molecule type" value="Genomic_DNA"/>
</dbReference>
<dbReference type="PANTHER" id="PTHR30537">
    <property type="entry name" value="HTH-TYPE TRANSCRIPTIONAL REGULATOR"/>
    <property type="match status" value="1"/>
</dbReference>
<feature type="domain" description="HTH lysR-type" evidence="5">
    <location>
        <begin position="5"/>
        <end position="62"/>
    </location>
</feature>
<dbReference type="InterPro" id="IPR058163">
    <property type="entry name" value="LysR-type_TF_proteobact-type"/>
</dbReference>
<evidence type="ECO:0000256" key="4">
    <source>
        <dbReference type="ARBA" id="ARBA00023163"/>
    </source>
</evidence>
<organism evidence="6 7">
    <name type="scientific">Photobacterium atrarenae</name>
    <dbReference type="NCBI Taxonomy" id="865757"/>
    <lineage>
        <taxon>Bacteria</taxon>
        <taxon>Pseudomonadati</taxon>
        <taxon>Pseudomonadota</taxon>
        <taxon>Gammaproteobacteria</taxon>
        <taxon>Vibrionales</taxon>
        <taxon>Vibrionaceae</taxon>
        <taxon>Photobacterium</taxon>
    </lineage>
</organism>
<comment type="similarity">
    <text evidence="1">Belongs to the LysR transcriptional regulatory family.</text>
</comment>
<dbReference type="Pfam" id="PF00126">
    <property type="entry name" value="HTH_1"/>
    <property type="match status" value="1"/>
</dbReference>
<dbReference type="Proteomes" id="UP001057998">
    <property type="component" value="Chromosome 2"/>
</dbReference>
<sequence length="305" mass="33534">MMSELDPRWLRSFHRVAECRSFKAAAEQLEIPSSNLSRYIASLEKHLGTRLIERTTRHMRLTQAGEQLYTRTFPLLSALDAALEDVSQNTQQISGTLRILLPDTPQFAMLLTNFARRHPALNIHCETSLSGRDLMQDLVLDGFDLVLTFNRGQLADSGWIAKKLTEWPSVVVGSPELIQACGKPETLQALAELPCITTLTASNGSPWQFDTGGPTPHALRVQSRFKVNSGHMAKAAALAGLGFALLPASACQQELDDGELIPLALDAPPVELALYAFYAGRTHLPKKISLFLNELAANFPSEKMS</sequence>
<gene>
    <name evidence="6" type="ORF">NNL38_18525</name>
</gene>
<dbReference type="InterPro" id="IPR000847">
    <property type="entry name" value="LysR_HTH_N"/>
</dbReference>
<dbReference type="SUPFAM" id="SSF53850">
    <property type="entry name" value="Periplasmic binding protein-like II"/>
    <property type="match status" value="1"/>
</dbReference>
<dbReference type="Gene3D" id="1.10.10.10">
    <property type="entry name" value="Winged helix-like DNA-binding domain superfamily/Winged helix DNA-binding domain"/>
    <property type="match status" value="1"/>
</dbReference>
<dbReference type="InterPro" id="IPR005119">
    <property type="entry name" value="LysR_subst-bd"/>
</dbReference>
<dbReference type="CDD" id="cd08422">
    <property type="entry name" value="PBP2_CrgA_like"/>
    <property type="match status" value="1"/>
</dbReference>
<accession>A0ABY5GN18</accession>
<evidence type="ECO:0000313" key="7">
    <source>
        <dbReference type="Proteomes" id="UP001057998"/>
    </source>
</evidence>
<evidence type="ECO:0000259" key="5">
    <source>
        <dbReference type="PROSITE" id="PS50931"/>
    </source>
</evidence>
<dbReference type="InterPro" id="IPR036388">
    <property type="entry name" value="WH-like_DNA-bd_sf"/>
</dbReference>
<keyword evidence="3" id="KW-0238">DNA-binding</keyword>
<evidence type="ECO:0000256" key="3">
    <source>
        <dbReference type="ARBA" id="ARBA00023125"/>
    </source>
</evidence>